<comment type="caution">
    <text evidence="2">The sequence shown here is derived from an EMBL/GenBank/DDBJ whole genome shotgun (WGS) entry which is preliminary data.</text>
</comment>
<gene>
    <name evidence="2" type="ORF">LTR78_001396</name>
</gene>
<keyword evidence="1" id="KW-0812">Transmembrane</keyword>
<dbReference type="AlphaFoldDB" id="A0AAE1C5K7"/>
<keyword evidence="3" id="KW-1185">Reference proteome</keyword>
<organism evidence="2 3">
    <name type="scientific">Recurvomyces mirabilis</name>
    <dbReference type="NCBI Taxonomy" id="574656"/>
    <lineage>
        <taxon>Eukaryota</taxon>
        <taxon>Fungi</taxon>
        <taxon>Dikarya</taxon>
        <taxon>Ascomycota</taxon>
        <taxon>Pezizomycotina</taxon>
        <taxon>Dothideomycetes</taxon>
        <taxon>Dothideomycetidae</taxon>
        <taxon>Mycosphaerellales</taxon>
        <taxon>Teratosphaeriaceae</taxon>
        <taxon>Recurvomyces</taxon>
    </lineage>
</organism>
<protein>
    <submittedName>
        <fullName evidence="2">Uncharacterized protein</fullName>
    </submittedName>
</protein>
<reference evidence="2" key="1">
    <citation type="submission" date="2023-07" db="EMBL/GenBank/DDBJ databases">
        <title>Black Yeasts Isolated from many extreme environments.</title>
        <authorList>
            <person name="Coleine C."/>
            <person name="Stajich J.E."/>
            <person name="Selbmann L."/>
        </authorList>
    </citation>
    <scope>NUCLEOTIDE SEQUENCE</scope>
    <source>
        <strain evidence="2">CCFEE 5485</strain>
    </source>
</reference>
<evidence type="ECO:0000256" key="1">
    <source>
        <dbReference type="SAM" id="Phobius"/>
    </source>
</evidence>
<proteinExistence type="predicted"/>
<evidence type="ECO:0000313" key="2">
    <source>
        <dbReference type="EMBL" id="KAK3678943.1"/>
    </source>
</evidence>
<accession>A0AAE1C5K7</accession>
<evidence type="ECO:0000313" key="3">
    <source>
        <dbReference type="Proteomes" id="UP001274830"/>
    </source>
</evidence>
<feature type="transmembrane region" description="Helical" evidence="1">
    <location>
        <begin position="26"/>
        <end position="51"/>
    </location>
</feature>
<feature type="transmembrane region" description="Helical" evidence="1">
    <location>
        <begin position="93"/>
        <end position="112"/>
    </location>
</feature>
<name>A0AAE1C5K7_9PEZI</name>
<dbReference type="Proteomes" id="UP001274830">
    <property type="component" value="Unassembled WGS sequence"/>
</dbReference>
<feature type="transmembrane region" description="Helical" evidence="1">
    <location>
        <begin position="63"/>
        <end position="84"/>
    </location>
</feature>
<keyword evidence="1" id="KW-0472">Membrane</keyword>
<dbReference type="EMBL" id="JAUTXT010000003">
    <property type="protein sequence ID" value="KAK3678943.1"/>
    <property type="molecule type" value="Genomic_DNA"/>
</dbReference>
<feature type="transmembrane region" description="Helical" evidence="1">
    <location>
        <begin position="124"/>
        <end position="149"/>
    </location>
</feature>
<sequence>MPTRSTSSTTTEEIIKMYAPDTWSRWVLVPLWTTHIFLILCFFGLQGYFMLSFDGQHGYTPTAWIATISLIGICMLSEPLEIVLRSFKYLQPLTYLGLQICKVLFWSIYLVLDFMDFTANSKQPLWMVGLAIAAIITGSYYASLAYGAFVTHRRLKGGRFMHVDENGDFTTERHTGYEKMPDLP</sequence>
<keyword evidence="1" id="KW-1133">Transmembrane helix</keyword>